<dbReference type="Proteomes" id="UP000230002">
    <property type="component" value="Unassembled WGS sequence"/>
</dbReference>
<name>A0A2G8S967_9APHY</name>
<evidence type="ECO:0000256" key="1">
    <source>
        <dbReference type="SAM" id="MobiDB-lite"/>
    </source>
</evidence>
<protein>
    <recommendedName>
        <fullName evidence="4">DNA polymerase delta subunit 4</fullName>
    </recommendedName>
</protein>
<gene>
    <name evidence="2" type="ORF">GSI_07500</name>
</gene>
<dbReference type="GO" id="GO:0003887">
    <property type="term" value="F:DNA-directed DNA polymerase activity"/>
    <property type="evidence" value="ECO:0007669"/>
    <property type="project" value="TreeGrafter"/>
</dbReference>
<dbReference type="GO" id="GO:0043625">
    <property type="term" value="C:delta DNA polymerase complex"/>
    <property type="evidence" value="ECO:0007669"/>
    <property type="project" value="TreeGrafter"/>
</dbReference>
<sequence>MPPTKATKASGPLKQAKLSFASKRTTSANPAAGGKAAKVTRKQAQPPRTSSSSPSSTEPIVLSDSDTDRDGPSGDAEVAPAPKKRRLNANAQRVAAKYEEESVAVVAEPAAEPEPEREPLKLTDKRWRTLYGAARAQMDHLEPIHANGQSMVHHILRVFDLSYEYGPCVGVSRLDRWERAYALGLNPPPEVKEILMTKEGSMDNQFSQSVFYGEV</sequence>
<dbReference type="GO" id="GO:0006261">
    <property type="term" value="P:DNA-templated DNA replication"/>
    <property type="evidence" value="ECO:0007669"/>
    <property type="project" value="TreeGrafter"/>
</dbReference>
<evidence type="ECO:0000313" key="2">
    <source>
        <dbReference type="EMBL" id="PIL30316.1"/>
    </source>
</evidence>
<dbReference type="STRING" id="1077348.A0A2G8S967"/>
<reference evidence="2 3" key="1">
    <citation type="journal article" date="2015" name="Sci. Rep.">
        <title>Chromosome-level genome map provides insights into diverse defense mechanisms in the medicinal fungus Ganoderma sinense.</title>
        <authorList>
            <person name="Zhu Y."/>
            <person name="Xu J."/>
            <person name="Sun C."/>
            <person name="Zhou S."/>
            <person name="Xu H."/>
            <person name="Nelson D.R."/>
            <person name="Qian J."/>
            <person name="Song J."/>
            <person name="Luo H."/>
            <person name="Xiang L."/>
            <person name="Li Y."/>
            <person name="Xu Z."/>
            <person name="Ji A."/>
            <person name="Wang L."/>
            <person name="Lu S."/>
            <person name="Hayward A."/>
            <person name="Sun W."/>
            <person name="Li X."/>
            <person name="Schwartz D.C."/>
            <person name="Wang Y."/>
            <person name="Chen S."/>
        </authorList>
    </citation>
    <scope>NUCLEOTIDE SEQUENCE [LARGE SCALE GENOMIC DNA]</scope>
    <source>
        <strain evidence="2 3">ZZ0214-1</strain>
    </source>
</reference>
<dbReference type="Pfam" id="PF04081">
    <property type="entry name" value="DNA_pol_delta_4"/>
    <property type="match status" value="1"/>
</dbReference>
<accession>A0A2G8S967</accession>
<dbReference type="PANTHER" id="PTHR14303:SF0">
    <property type="entry name" value="DNA POLYMERASE DELTA SUBUNIT 4"/>
    <property type="match status" value="1"/>
</dbReference>
<dbReference type="OrthoDB" id="337486at2759"/>
<feature type="region of interest" description="Disordered" evidence="1">
    <location>
        <begin position="1"/>
        <end position="88"/>
    </location>
</feature>
<dbReference type="InterPro" id="IPR007218">
    <property type="entry name" value="DNA_pol_delta_4"/>
</dbReference>
<keyword evidence="3" id="KW-1185">Reference proteome</keyword>
<dbReference type="AlphaFoldDB" id="A0A2G8S967"/>
<proteinExistence type="predicted"/>
<evidence type="ECO:0008006" key="4">
    <source>
        <dbReference type="Google" id="ProtNLM"/>
    </source>
</evidence>
<dbReference type="PANTHER" id="PTHR14303">
    <property type="entry name" value="DNA POLYMERASE DELTA SUBUNIT 4"/>
    <property type="match status" value="1"/>
</dbReference>
<feature type="compositionally biased region" description="Low complexity" evidence="1">
    <location>
        <begin position="46"/>
        <end position="59"/>
    </location>
</feature>
<comment type="caution">
    <text evidence="2">The sequence shown here is derived from an EMBL/GenBank/DDBJ whole genome shotgun (WGS) entry which is preliminary data.</text>
</comment>
<evidence type="ECO:0000313" key="3">
    <source>
        <dbReference type="Proteomes" id="UP000230002"/>
    </source>
</evidence>
<organism evidence="2 3">
    <name type="scientific">Ganoderma sinense ZZ0214-1</name>
    <dbReference type="NCBI Taxonomy" id="1077348"/>
    <lineage>
        <taxon>Eukaryota</taxon>
        <taxon>Fungi</taxon>
        <taxon>Dikarya</taxon>
        <taxon>Basidiomycota</taxon>
        <taxon>Agaricomycotina</taxon>
        <taxon>Agaricomycetes</taxon>
        <taxon>Polyporales</taxon>
        <taxon>Polyporaceae</taxon>
        <taxon>Ganoderma</taxon>
    </lineage>
</organism>
<dbReference type="GO" id="GO:0000731">
    <property type="term" value="P:DNA synthesis involved in DNA repair"/>
    <property type="evidence" value="ECO:0007669"/>
    <property type="project" value="InterPro"/>
</dbReference>
<dbReference type="EMBL" id="AYKW01000015">
    <property type="protein sequence ID" value="PIL30316.1"/>
    <property type="molecule type" value="Genomic_DNA"/>
</dbReference>